<reference evidence="2" key="1">
    <citation type="submission" date="2019-11" db="EMBL/GenBank/DDBJ databases">
        <authorList>
            <person name="Feng L."/>
        </authorList>
    </citation>
    <scope>NUCLEOTIDE SEQUENCE</scope>
    <source>
        <strain evidence="2">BuniformisLFYP32</strain>
    </source>
</reference>
<dbReference type="RefSeq" id="WP_156737539.1">
    <property type="nucleotide sequence ID" value="NZ_CACRTC010000045.1"/>
</dbReference>
<evidence type="ECO:0000313" key="2">
    <source>
        <dbReference type="EMBL" id="VYT46372.1"/>
    </source>
</evidence>
<evidence type="ECO:0008006" key="3">
    <source>
        <dbReference type="Google" id="ProtNLM"/>
    </source>
</evidence>
<sequence>MDNILKYPQNTIVNRVVPKTMFYKFMEVNPRMKTRFVNDVVNITWLYKLAASTLNVTDTEQMKEIEVFVVNLKQADCPTDLFSFIDINMPHHIVFILVHDNHAMLLINYKDWTDDTHIKFCITQTFASSWVALDDLHLQIDGQSLPRIYDNFIAQVSGIGEHKAGSMADIVALKKQIAAAEAELKSLEKRMRKEPQLDRQMQMNKQVKATRKELKELKNKLEELK</sequence>
<dbReference type="InterPro" id="IPR025503">
    <property type="entry name" value="DUF4391"/>
</dbReference>
<protein>
    <recommendedName>
        <fullName evidence="3">DUF4391 domain-containing protein</fullName>
    </recommendedName>
</protein>
<feature type="coiled-coil region" evidence="1">
    <location>
        <begin position="170"/>
        <end position="224"/>
    </location>
</feature>
<evidence type="ECO:0000256" key="1">
    <source>
        <dbReference type="SAM" id="Coils"/>
    </source>
</evidence>
<gene>
    <name evidence="2" type="ORF">BULFYP32_00168</name>
</gene>
<keyword evidence="1" id="KW-0175">Coiled coil</keyword>
<dbReference type="AlphaFoldDB" id="A0A6N2WX45"/>
<dbReference type="EMBL" id="CACRTC010000045">
    <property type="protein sequence ID" value="VYT46372.1"/>
    <property type="molecule type" value="Genomic_DNA"/>
</dbReference>
<name>A0A6N2WX45_BACUN</name>
<accession>A0A6N2WX45</accession>
<organism evidence="2">
    <name type="scientific">Bacteroides uniformis</name>
    <dbReference type="NCBI Taxonomy" id="820"/>
    <lineage>
        <taxon>Bacteria</taxon>
        <taxon>Pseudomonadati</taxon>
        <taxon>Bacteroidota</taxon>
        <taxon>Bacteroidia</taxon>
        <taxon>Bacteroidales</taxon>
        <taxon>Bacteroidaceae</taxon>
        <taxon>Bacteroides</taxon>
    </lineage>
</organism>
<proteinExistence type="predicted"/>
<dbReference type="Pfam" id="PF14335">
    <property type="entry name" value="DUF4391"/>
    <property type="match status" value="1"/>
</dbReference>